<accession>A0AAE9BYW5</accession>
<gene>
    <name evidence="2" type="ORF">HRTV-25_gp72</name>
</gene>
<dbReference type="EMBL" id="MZ334521">
    <property type="protein sequence ID" value="UBF22653.1"/>
    <property type="molecule type" value="Genomic_DNA"/>
</dbReference>
<evidence type="ECO:0000313" key="3">
    <source>
        <dbReference type="Proteomes" id="UP000827232"/>
    </source>
</evidence>
<keyword evidence="3" id="KW-1185">Reference proteome</keyword>
<name>A0AAE9BYW5_9CAUD</name>
<evidence type="ECO:0000256" key="1">
    <source>
        <dbReference type="SAM" id="MobiDB-lite"/>
    </source>
</evidence>
<feature type="region of interest" description="Disordered" evidence="1">
    <location>
        <begin position="1"/>
        <end position="23"/>
    </location>
</feature>
<dbReference type="Proteomes" id="UP000827232">
    <property type="component" value="Segment"/>
</dbReference>
<protein>
    <submittedName>
        <fullName evidence="2">Uncharacterized protein</fullName>
    </submittedName>
</protein>
<evidence type="ECO:0000313" key="2">
    <source>
        <dbReference type="EMBL" id="UBF22653.1"/>
    </source>
</evidence>
<proteinExistence type="predicted"/>
<reference evidence="2" key="1">
    <citation type="submission" date="2021-05" db="EMBL/GenBank/DDBJ databases">
        <title>Diversity, taxonomy and evolution of archaeal viruses of the class Caudoviricetes.</title>
        <authorList>
            <person name="Liu Y."/>
            <person name="Demina T.A."/>
            <person name="Roux S."/>
            <person name="Aiewsakun P."/>
            <person name="Kazlauskas D."/>
            <person name="Simmonds P."/>
            <person name="Prangishvili D."/>
            <person name="Oksanen H.M."/>
            <person name="Krupovic M."/>
        </authorList>
    </citation>
    <scope>NUCLEOTIDE SEQUENCE</scope>
    <source>
        <strain evidence="2">HRTV-25/14</strain>
    </source>
</reference>
<sequence>MYDENRPEPSTEPDTENATRFYGADSAGGYRLDGTETIEEHYRRLANLNMGIWTGTWADNDALRRADNLAVFDAIAGFLELSPYQKTVARETFGDLNLRELSSPGGIDATLVAVMVAAAVCRDDGRLYHPNRDDRVNDPLFVSLIDDLGYRDSVVHSCYAKVLERVNL</sequence>
<organism evidence="2 3">
    <name type="scientific">Halorubrum tailed virus 25</name>
    <dbReference type="NCBI Taxonomy" id="2878006"/>
    <lineage>
        <taxon>Viruses</taxon>
        <taxon>Duplodnaviria</taxon>
        <taxon>Heunggongvirae</taxon>
        <taxon>Uroviricota</taxon>
        <taxon>Caudoviricetes</taxon>
        <taxon>Thumleimavirales</taxon>
        <taxon>Hafunaviridae</taxon>
        <taxon>Laminvirus</taxon>
        <taxon>Laminvirus thailandense</taxon>
        <taxon>Laminvirus HRTV25</taxon>
    </lineage>
</organism>